<feature type="region of interest" description="Disordered" evidence="1">
    <location>
        <begin position="235"/>
        <end position="254"/>
    </location>
</feature>
<organism evidence="2 3">
    <name type="scientific">Naegleria fowleri</name>
    <name type="common">Brain eating amoeba</name>
    <dbReference type="NCBI Taxonomy" id="5763"/>
    <lineage>
        <taxon>Eukaryota</taxon>
        <taxon>Discoba</taxon>
        <taxon>Heterolobosea</taxon>
        <taxon>Tetramitia</taxon>
        <taxon>Eutetramitia</taxon>
        <taxon>Vahlkampfiidae</taxon>
        <taxon>Naegleria</taxon>
    </lineage>
</organism>
<dbReference type="VEuPathDB" id="AmoebaDB:NF0018780"/>
<dbReference type="AlphaFoldDB" id="A0A6A5C3F2"/>
<sequence>MISVVLLSTFFLGSVLLILRTIYAQLFNKYGDVRIKIRNKRITKKSTDPQSSTSSHLSKDTTVTPNSTSSSPFTSLPAESQTETPAAVTTESHKLSDLISQSKNLADFFQRVSGVSLLEQCKYGSCQYSGVVSAIDTMKILKESHVDPFEFFGIQTDLLKEQLQKESDVLNVLTIQLSALTANEGNVELNGAASLSTASFNKFDSTFHYSFSSATTSSTTTTTSSLYSPSNKMLKSLRASSSPPSSPNASPNSLGTGFELVSENNALKFAHIRTVDDVFKTMRESSFDLWTVSRLAFQSAFNRELVSFIVPNKSHVPSSWLKKELFTDSASSLRTGMECYILEQMGFIKNMDDSLQGFQT</sequence>
<dbReference type="OMA" id="CKYGSCQ"/>
<feature type="compositionally biased region" description="Low complexity" evidence="1">
    <location>
        <begin position="239"/>
        <end position="253"/>
    </location>
</feature>
<feature type="compositionally biased region" description="Low complexity" evidence="1">
    <location>
        <begin position="61"/>
        <end position="77"/>
    </location>
</feature>
<feature type="compositionally biased region" description="Polar residues" evidence="1">
    <location>
        <begin position="78"/>
        <end position="87"/>
    </location>
</feature>
<evidence type="ECO:0000256" key="1">
    <source>
        <dbReference type="SAM" id="MobiDB-lite"/>
    </source>
</evidence>
<dbReference type="EMBL" id="VFQX01000022">
    <property type="protein sequence ID" value="KAF0980015.1"/>
    <property type="molecule type" value="Genomic_DNA"/>
</dbReference>
<dbReference type="RefSeq" id="XP_044564728.1">
    <property type="nucleotide sequence ID" value="XM_044702115.1"/>
</dbReference>
<comment type="caution">
    <text evidence="2">The sequence shown here is derived from an EMBL/GenBank/DDBJ whole genome shotgun (WGS) entry which is preliminary data.</text>
</comment>
<accession>A0A6A5C3F2</accession>
<name>A0A6A5C3F2_NAEFO</name>
<reference evidence="2 3" key="1">
    <citation type="journal article" date="2019" name="Sci. Rep.">
        <title>Nanopore sequencing improves the draft genome of the human pathogenic amoeba Naegleria fowleri.</title>
        <authorList>
            <person name="Liechti N."/>
            <person name="Schurch N."/>
            <person name="Bruggmann R."/>
            <person name="Wittwer M."/>
        </authorList>
    </citation>
    <scope>NUCLEOTIDE SEQUENCE [LARGE SCALE GENOMIC DNA]</scope>
    <source>
        <strain evidence="2 3">ATCC 30894</strain>
    </source>
</reference>
<dbReference type="OrthoDB" id="10262045at2759"/>
<dbReference type="GeneID" id="68108386"/>
<evidence type="ECO:0000313" key="3">
    <source>
        <dbReference type="Proteomes" id="UP000444721"/>
    </source>
</evidence>
<dbReference type="VEuPathDB" id="AmoebaDB:NfTy_048910"/>
<dbReference type="Proteomes" id="UP000444721">
    <property type="component" value="Unassembled WGS sequence"/>
</dbReference>
<feature type="region of interest" description="Disordered" evidence="1">
    <location>
        <begin position="44"/>
        <end position="87"/>
    </location>
</feature>
<gene>
    <name evidence="2" type="ORF">FDP41_001168</name>
</gene>
<proteinExistence type="predicted"/>
<dbReference type="VEuPathDB" id="AmoebaDB:FDP41_001168"/>
<keyword evidence="3" id="KW-1185">Reference proteome</keyword>
<protein>
    <submittedName>
        <fullName evidence="2">Uncharacterized protein</fullName>
    </submittedName>
</protein>
<evidence type="ECO:0000313" key="2">
    <source>
        <dbReference type="EMBL" id="KAF0980015.1"/>
    </source>
</evidence>